<evidence type="ECO:0000313" key="1">
    <source>
        <dbReference type="EMBL" id="KAI8548510.1"/>
    </source>
</evidence>
<comment type="caution">
    <text evidence="1">The sequence shown here is derived from an EMBL/GenBank/DDBJ whole genome shotgun (WGS) entry which is preliminary data.</text>
</comment>
<dbReference type="Proteomes" id="UP001062846">
    <property type="component" value="Chromosome 7"/>
</dbReference>
<name>A0ACC0N5G0_RHOML</name>
<reference evidence="1" key="1">
    <citation type="submission" date="2022-02" db="EMBL/GenBank/DDBJ databases">
        <title>Plant Genome Project.</title>
        <authorList>
            <person name="Zhang R.-G."/>
        </authorList>
    </citation>
    <scope>NUCLEOTIDE SEQUENCE</scope>
    <source>
        <strain evidence="1">AT1</strain>
    </source>
</reference>
<dbReference type="EMBL" id="CM046394">
    <property type="protein sequence ID" value="KAI8548510.1"/>
    <property type="molecule type" value="Genomic_DNA"/>
</dbReference>
<proteinExistence type="predicted"/>
<gene>
    <name evidence="1" type="ORF">RHMOL_Rhmol07G0278800</name>
</gene>
<keyword evidence="2" id="KW-1185">Reference proteome</keyword>
<protein>
    <submittedName>
        <fullName evidence="1">Uncharacterized protein</fullName>
    </submittedName>
</protein>
<sequence>MISQYFCNTGLTLGSTSLDHHHNPDHHHLRNRDERKSSLRFDHAIPSLTLGLLSSEEEKHQVSNYSVLLHRQVSHSISATSSYSNNSSVKRERDGGGEEAEVEAERERCSKVGGDHDQDLEEGSAARKKLRLSKEQSVVLEDRFKEQSSLNPKQKQTLAKQLNLQPRQVEVWFQNRRARTKLKQTEVECELLRKCCDTLTDENKRLRNEIQELKALKKTVPLYMQLPAVATLTVCPSCEQDGGGGENSSKSLFSIGAKSHFYNSFTHPSAAC</sequence>
<accession>A0ACC0N5G0</accession>
<organism evidence="1 2">
    <name type="scientific">Rhododendron molle</name>
    <name type="common">Chinese azalea</name>
    <name type="synonym">Azalea mollis</name>
    <dbReference type="NCBI Taxonomy" id="49168"/>
    <lineage>
        <taxon>Eukaryota</taxon>
        <taxon>Viridiplantae</taxon>
        <taxon>Streptophyta</taxon>
        <taxon>Embryophyta</taxon>
        <taxon>Tracheophyta</taxon>
        <taxon>Spermatophyta</taxon>
        <taxon>Magnoliopsida</taxon>
        <taxon>eudicotyledons</taxon>
        <taxon>Gunneridae</taxon>
        <taxon>Pentapetalae</taxon>
        <taxon>asterids</taxon>
        <taxon>Ericales</taxon>
        <taxon>Ericaceae</taxon>
        <taxon>Ericoideae</taxon>
        <taxon>Rhodoreae</taxon>
        <taxon>Rhododendron</taxon>
    </lineage>
</organism>
<evidence type="ECO:0000313" key="2">
    <source>
        <dbReference type="Proteomes" id="UP001062846"/>
    </source>
</evidence>